<dbReference type="Proteomes" id="UP000035642">
    <property type="component" value="Unassembled WGS sequence"/>
</dbReference>
<reference evidence="4" key="1">
    <citation type="submission" date="2012-09" db="EMBL/GenBank/DDBJ databases">
        <authorList>
            <person name="Martin A.A."/>
        </authorList>
    </citation>
    <scope>NUCLEOTIDE SEQUENCE</scope>
</reference>
<dbReference type="AlphaFoldDB" id="A0A0K0DGG9"/>
<name>A0A0K0DGG9_ANGCA</name>
<feature type="region of interest" description="Disordered" evidence="1">
    <location>
        <begin position="77"/>
        <end position="178"/>
    </location>
</feature>
<keyword evidence="2" id="KW-0472">Membrane</keyword>
<proteinExistence type="predicted"/>
<feature type="signal peptide" evidence="3">
    <location>
        <begin position="1"/>
        <end position="25"/>
    </location>
</feature>
<keyword evidence="2" id="KW-1133">Transmembrane helix</keyword>
<dbReference type="WBParaSite" id="ACAC_0001018801-mRNA-1">
    <property type="protein sequence ID" value="ACAC_0001018801-mRNA-1"/>
    <property type="gene ID" value="ACAC_0001018801"/>
</dbReference>
<keyword evidence="4" id="KW-1185">Reference proteome</keyword>
<evidence type="ECO:0000313" key="4">
    <source>
        <dbReference type="Proteomes" id="UP000035642"/>
    </source>
</evidence>
<evidence type="ECO:0000313" key="5">
    <source>
        <dbReference type="WBParaSite" id="ACAC_0001018801-mRNA-1"/>
    </source>
</evidence>
<evidence type="ECO:0000256" key="1">
    <source>
        <dbReference type="SAM" id="MobiDB-lite"/>
    </source>
</evidence>
<keyword evidence="3" id="KW-0732">Signal</keyword>
<evidence type="ECO:0000256" key="2">
    <source>
        <dbReference type="SAM" id="Phobius"/>
    </source>
</evidence>
<reference evidence="5" key="2">
    <citation type="submission" date="2017-02" db="UniProtKB">
        <authorList>
            <consortium name="WormBaseParasite"/>
        </authorList>
    </citation>
    <scope>IDENTIFICATION</scope>
</reference>
<accession>A0A0K0DGG9</accession>
<feature type="transmembrane region" description="Helical" evidence="2">
    <location>
        <begin position="206"/>
        <end position="223"/>
    </location>
</feature>
<sequence length="234" mass="25637">MENFFTTASFPALIGILTLTAFVNALKCQTGIENGGYRTRLSSKPNAMCLYRAYPCDFDKPNEYGLKENVDPKDVSTFAEEEEADNGEEKLQNDESSVNDDVESAQSKGKQESDADESNVNDNLESAPSEDNGEEKFRTDESNVNDNLESAPSEDDTTPTLTEEEMTAPDDSESALNHGIGSADAKKRLKQYSSAQAAAENTGSTALTYSLPLLIIFLTKYLLRSLFGEEMAMM</sequence>
<protein>
    <submittedName>
        <fullName evidence="5">Uncharacterized protein</fullName>
    </submittedName>
</protein>
<feature type="compositionally biased region" description="Acidic residues" evidence="1">
    <location>
        <begin position="152"/>
        <end position="173"/>
    </location>
</feature>
<evidence type="ECO:0000256" key="3">
    <source>
        <dbReference type="SAM" id="SignalP"/>
    </source>
</evidence>
<keyword evidence="2" id="KW-0812">Transmembrane</keyword>
<feature type="chain" id="PRO_5005326659" evidence="3">
    <location>
        <begin position="26"/>
        <end position="234"/>
    </location>
</feature>
<organism evidence="4 5">
    <name type="scientific">Angiostrongylus cantonensis</name>
    <name type="common">Rat lungworm</name>
    <dbReference type="NCBI Taxonomy" id="6313"/>
    <lineage>
        <taxon>Eukaryota</taxon>
        <taxon>Metazoa</taxon>
        <taxon>Ecdysozoa</taxon>
        <taxon>Nematoda</taxon>
        <taxon>Chromadorea</taxon>
        <taxon>Rhabditida</taxon>
        <taxon>Rhabditina</taxon>
        <taxon>Rhabditomorpha</taxon>
        <taxon>Strongyloidea</taxon>
        <taxon>Metastrongylidae</taxon>
        <taxon>Angiostrongylus</taxon>
    </lineage>
</organism>